<gene>
    <name evidence="2" type="ORF">HMPREF9290_0922</name>
</gene>
<dbReference type="PATRIC" id="fig|879305.3.peg.145"/>
<feature type="transmembrane region" description="Helical" evidence="1">
    <location>
        <begin position="146"/>
        <end position="164"/>
    </location>
</feature>
<dbReference type="RefSeq" id="WP_004833943.1">
    <property type="nucleotide sequence ID" value="NZ_AEXM01000006.1"/>
</dbReference>
<protein>
    <submittedName>
        <fullName evidence="2">Putative membrane protein</fullName>
    </submittedName>
</protein>
<keyword evidence="1" id="KW-0472">Membrane</keyword>
<evidence type="ECO:0000313" key="2">
    <source>
        <dbReference type="EMBL" id="EGC82825.1"/>
    </source>
</evidence>
<sequence length="413" mass="46790">MRNFTKLFKFTAKRFSLWLALITVFMTMTIGLTSRRLIQDDYKRFNMDAIEIWEDIEGKKFDKDFILDDKTMDELDVHAMKYKEKYKIIEDDKLWQMDSDYQTDYYDRLGEGENGRNAHYTYNDFMRIFNRTSDGKLSASSYLDNLVAPVMVIIALFAITITSIEESMPIFEFTRMMPWKKRDDLLMKIGIAFIFGILIFAINAIILSFLLKSSGFGPVVSMKESFGHIGRDLLVFLATSILSTSLGFIAGNIIGHIGLFIITIGGVSLIKEDLTMLVRVFSNDGAMAIDNVFANFMEKQDIFVRTLISLTNIAIDNIMSIGAFLIISILVLLLALTVNKKSTSERSGYMVVSKPISIFAKLMGSLTLANVITSILSSMLVESAGVVSIIVFALALLLSYKFFDILFKIRLKF</sequence>
<feature type="transmembrane region" description="Helical" evidence="1">
    <location>
        <begin position="358"/>
        <end position="377"/>
    </location>
</feature>
<keyword evidence="1" id="KW-0812">Transmembrane</keyword>
<comment type="caution">
    <text evidence="2">The sequence shown here is derived from an EMBL/GenBank/DDBJ whole genome shotgun (WGS) entry which is preliminary data.</text>
</comment>
<accession>F0GTR4</accession>
<dbReference type="eggNOG" id="ENOG502ZMJV">
    <property type="taxonomic scope" value="Bacteria"/>
</dbReference>
<feature type="transmembrane region" description="Helical" evidence="1">
    <location>
        <begin position="253"/>
        <end position="270"/>
    </location>
</feature>
<reference evidence="2 3" key="1">
    <citation type="submission" date="2011-01" db="EMBL/GenBank/DDBJ databases">
        <authorList>
            <person name="Durkin A.S."/>
            <person name="Madupu R."/>
            <person name="Torralba M."/>
            <person name="Gillis M."/>
            <person name="Methe B."/>
            <person name="Sutton G."/>
            <person name="Nelson K.E."/>
        </authorList>
    </citation>
    <scope>NUCLEOTIDE SEQUENCE [LARGE SCALE GENOMIC DNA]</scope>
    <source>
        <strain evidence="2 3">ACS-065-V-Col13</strain>
    </source>
</reference>
<dbReference type="Proteomes" id="UP000005286">
    <property type="component" value="Unassembled WGS sequence"/>
</dbReference>
<dbReference type="EMBL" id="AEXM01000006">
    <property type="protein sequence ID" value="EGC82825.1"/>
    <property type="molecule type" value="Genomic_DNA"/>
</dbReference>
<keyword evidence="3" id="KW-1185">Reference proteome</keyword>
<dbReference type="AlphaFoldDB" id="F0GTR4"/>
<dbReference type="STRING" id="879305.HMPREF9290_0922"/>
<feature type="transmembrane region" description="Helical" evidence="1">
    <location>
        <begin position="185"/>
        <end position="209"/>
    </location>
</feature>
<proteinExistence type="predicted"/>
<feature type="transmembrane region" description="Helical" evidence="1">
    <location>
        <begin position="383"/>
        <end position="403"/>
    </location>
</feature>
<feature type="transmembrane region" description="Helical" evidence="1">
    <location>
        <begin position="318"/>
        <end position="338"/>
    </location>
</feature>
<evidence type="ECO:0000256" key="1">
    <source>
        <dbReference type="SAM" id="Phobius"/>
    </source>
</evidence>
<name>F0GTR4_9FIRM</name>
<evidence type="ECO:0000313" key="3">
    <source>
        <dbReference type="Proteomes" id="UP000005286"/>
    </source>
</evidence>
<organism evidence="2 3">
    <name type="scientific">Anaerococcus prevotii ACS-065-V-Col13</name>
    <dbReference type="NCBI Taxonomy" id="879305"/>
    <lineage>
        <taxon>Bacteria</taxon>
        <taxon>Bacillati</taxon>
        <taxon>Bacillota</taxon>
        <taxon>Tissierellia</taxon>
        <taxon>Tissierellales</taxon>
        <taxon>Peptoniphilaceae</taxon>
        <taxon>Anaerococcus</taxon>
    </lineage>
</organism>
<keyword evidence="1" id="KW-1133">Transmembrane helix</keyword>